<protein>
    <submittedName>
        <fullName evidence="2">Uncharacterized protein</fullName>
    </submittedName>
</protein>
<dbReference type="EMBL" id="JACXVP010000008">
    <property type="protein sequence ID" value="KAG5589901.1"/>
    <property type="molecule type" value="Genomic_DNA"/>
</dbReference>
<dbReference type="AlphaFoldDB" id="A0A9J5XQ13"/>
<feature type="compositionally biased region" description="Polar residues" evidence="1">
    <location>
        <begin position="80"/>
        <end position="92"/>
    </location>
</feature>
<organism evidence="2 3">
    <name type="scientific">Solanum commersonii</name>
    <name type="common">Commerson's wild potato</name>
    <name type="synonym">Commerson's nightshade</name>
    <dbReference type="NCBI Taxonomy" id="4109"/>
    <lineage>
        <taxon>Eukaryota</taxon>
        <taxon>Viridiplantae</taxon>
        <taxon>Streptophyta</taxon>
        <taxon>Embryophyta</taxon>
        <taxon>Tracheophyta</taxon>
        <taxon>Spermatophyta</taxon>
        <taxon>Magnoliopsida</taxon>
        <taxon>eudicotyledons</taxon>
        <taxon>Gunneridae</taxon>
        <taxon>Pentapetalae</taxon>
        <taxon>asterids</taxon>
        <taxon>lamiids</taxon>
        <taxon>Solanales</taxon>
        <taxon>Solanaceae</taxon>
        <taxon>Solanoideae</taxon>
        <taxon>Solaneae</taxon>
        <taxon>Solanum</taxon>
    </lineage>
</organism>
<name>A0A9J5XQ13_SOLCO</name>
<dbReference type="OrthoDB" id="10426798at2759"/>
<feature type="compositionally biased region" description="Polar residues" evidence="1">
    <location>
        <begin position="51"/>
        <end position="71"/>
    </location>
</feature>
<reference evidence="2 3" key="1">
    <citation type="submission" date="2020-09" db="EMBL/GenBank/DDBJ databases">
        <title>De no assembly of potato wild relative species, Solanum commersonii.</title>
        <authorList>
            <person name="Cho K."/>
        </authorList>
    </citation>
    <scope>NUCLEOTIDE SEQUENCE [LARGE SCALE GENOMIC DNA]</scope>
    <source>
        <strain evidence="2">LZ3.2</strain>
        <tissue evidence="2">Leaf</tissue>
    </source>
</reference>
<comment type="caution">
    <text evidence="2">The sequence shown here is derived from an EMBL/GenBank/DDBJ whole genome shotgun (WGS) entry which is preliminary data.</text>
</comment>
<proteinExistence type="predicted"/>
<evidence type="ECO:0000256" key="1">
    <source>
        <dbReference type="SAM" id="MobiDB-lite"/>
    </source>
</evidence>
<feature type="region of interest" description="Disordered" evidence="1">
    <location>
        <begin position="1"/>
        <end position="117"/>
    </location>
</feature>
<gene>
    <name evidence="2" type="ORF">H5410_040415</name>
</gene>
<sequence length="117" mass="12800">MCMPQPPPSVRTGESSTIAEWRDKSPPPSRLSNQQKLAALSLPQLLRPARSKQSTSAAGEESNNISGQQQPAREPAPTSYWRNSSAPTTTNQRDPHISIPLISSEIRVQRQISTDPS</sequence>
<accession>A0A9J5XQ13</accession>
<keyword evidence="3" id="KW-1185">Reference proteome</keyword>
<dbReference type="Proteomes" id="UP000824120">
    <property type="component" value="Chromosome 8"/>
</dbReference>
<evidence type="ECO:0000313" key="2">
    <source>
        <dbReference type="EMBL" id="KAG5589901.1"/>
    </source>
</evidence>
<evidence type="ECO:0000313" key="3">
    <source>
        <dbReference type="Proteomes" id="UP000824120"/>
    </source>
</evidence>